<protein>
    <recommendedName>
        <fullName evidence="1">Thioredoxin domain-containing protein</fullName>
    </recommendedName>
</protein>
<dbReference type="CDD" id="cd02947">
    <property type="entry name" value="TRX_family"/>
    <property type="match status" value="1"/>
</dbReference>
<sequence length="120" mass="13862">MVDTISEVELRAKQALLTEKDLIIIKFTASWCGPCKVIKPCCEKFLASKPRSIQYYEIDIDESLELYMKLKKMKMVNGIPALIVFKGGIKEHWFIPDDIHVGSNVPQLEQFFMKCLKYVC</sequence>
<dbReference type="PANTHER" id="PTHR10438:SF468">
    <property type="entry name" value="THIOREDOXIN-1-RELATED"/>
    <property type="match status" value="1"/>
</dbReference>
<dbReference type="EMBL" id="MN739381">
    <property type="protein sequence ID" value="QHT01798.1"/>
    <property type="molecule type" value="Genomic_DNA"/>
</dbReference>
<accession>A0A6C0CB31</accession>
<name>A0A6C0CB31_9ZZZZ</name>
<dbReference type="InterPro" id="IPR036249">
    <property type="entry name" value="Thioredoxin-like_sf"/>
</dbReference>
<evidence type="ECO:0000259" key="1">
    <source>
        <dbReference type="PROSITE" id="PS51352"/>
    </source>
</evidence>
<dbReference type="Gene3D" id="3.40.30.10">
    <property type="entry name" value="Glutaredoxin"/>
    <property type="match status" value="1"/>
</dbReference>
<dbReference type="SUPFAM" id="SSF52833">
    <property type="entry name" value="Thioredoxin-like"/>
    <property type="match status" value="1"/>
</dbReference>
<dbReference type="PRINTS" id="PR00421">
    <property type="entry name" value="THIOREDOXIN"/>
</dbReference>
<dbReference type="InterPro" id="IPR013766">
    <property type="entry name" value="Thioredoxin_domain"/>
</dbReference>
<dbReference type="PROSITE" id="PS51352">
    <property type="entry name" value="THIOREDOXIN_2"/>
    <property type="match status" value="1"/>
</dbReference>
<proteinExistence type="predicted"/>
<evidence type="ECO:0000313" key="2">
    <source>
        <dbReference type="EMBL" id="QHT01798.1"/>
    </source>
</evidence>
<dbReference type="PANTHER" id="PTHR10438">
    <property type="entry name" value="THIOREDOXIN"/>
    <property type="match status" value="1"/>
</dbReference>
<organism evidence="2">
    <name type="scientific">viral metagenome</name>
    <dbReference type="NCBI Taxonomy" id="1070528"/>
    <lineage>
        <taxon>unclassified sequences</taxon>
        <taxon>metagenomes</taxon>
        <taxon>organismal metagenomes</taxon>
    </lineage>
</organism>
<feature type="domain" description="Thioredoxin" evidence="1">
    <location>
        <begin position="1"/>
        <end position="117"/>
    </location>
</feature>
<dbReference type="Pfam" id="PF00085">
    <property type="entry name" value="Thioredoxin"/>
    <property type="match status" value="1"/>
</dbReference>
<dbReference type="AlphaFoldDB" id="A0A6C0CB31"/>
<reference evidence="2" key="1">
    <citation type="journal article" date="2020" name="Nature">
        <title>Giant virus diversity and host interactions through global metagenomics.</title>
        <authorList>
            <person name="Schulz F."/>
            <person name="Roux S."/>
            <person name="Paez-Espino D."/>
            <person name="Jungbluth S."/>
            <person name="Walsh D.A."/>
            <person name="Denef V.J."/>
            <person name="McMahon K.D."/>
            <person name="Konstantinidis K.T."/>
            <person name="Eloe-Fadrosh E.A."/>
            <person name="Kyrpides N.C."/>
            <person name="Woyke T."/>
        </authorList>
    </citation>
    <scope>NUCLEOTIDE SEQUENCE</scope>
    <source>
        <strain evidence="2">GVMAG-M-3300020523-10</strain>
    </source>
</reference>
<dbReference type="InterPro" id="IPR050620">
    <property type="entry name" value="Thioredoxin_H-type-like"/>
</dbReference>